<name>A0ABV2EAA7_9STAP</name>
<evidence type="ECO:0000256" key="2">
    <source>
        <dbReference type="SAM" id="Phobius"/>
    </source>
</evidence>
<keyword evidence="4" id="KW-1185">Reference proteome</keyword>
<keyword evidence="2" id="KW-1133">Transmembrane helix</keyword>
<keyword evidence="2" id="KW-0472">Membrane</keyword>
<feature type="transmembrane region" description="Helical" evidence="2">
    <location>
        <begin position="6"/>
        <end position="27"/>
    </location>
</feature>
<evidence type="ECO:0000256" key="1">
    <source>
        <dbReference type="SAM" id="MobiDB-lite"/>
    </source>
</evidence>
<dbReference type="Proteomes" id="UP001549019">
    <property type="component" value="Unassembled WGS sequence"/>
</dbReference>
<reference evidence="3 4" key="1">
    <citation type="submission" date="2024-05" db="EMBL/GenBank/DDBJ databases">
        <title>Genomic Encyclopedia of Type Strains, Phase IV (KMG-IV): sequencing the most valuable type-strain genomes for metagenomic binning, comparative biology and taxonomic classification.</title>
        <authorList>
            <person name="Goeker M."/>
        </authorList>
    </citation>
    <scope>NUCLEOTIDE SEQUENCE [LARGE SCALE GENOMIC DNA]</scope>
    <source>
        <strain evidence="3 4">DSM 25286</strain>
    </source>
</reference>
<gene>
    <name evidence="3" type="ORF">ABHD89_001132</name>
</gene>
<evidence type="ECO:0000313" key="3">
    <source>
        <dbReference type="EMBL" id="MET3110730.1"/>
    </source>
</evidence>
<organism evidence="3 4">
    <name type="scientific">Salinicoccus halitifaciens</name>
    <dbReference type="NCBI Taxonomy" id="1073415"/>
    <lineage>
        <taxon>Bacteria</taxon>
        <taxon>Bacillati</taxon>
        <taxon>Bacillota</taxon>
        <taxon>Bacilli</taxon>
        <taxon>Bacillales</taxon>
        <taxon>Staphylococcaceae</taxon>
        <taxon>Salinicoccus</taxon>
    </lineage>
</organism>
<accession>A0ABV2EAA7</accession>
<evidence type="ECO:0008006" key="5">
    <source>
        <dbReference type="Google" id="ProtNLM"/>
    </source>
</evidence>
<feature type="region of interest" description="Disordered" evidence="1">
    <location>
        <begin position="38"/>
        <end position="61"/>
    </location>
</feature>
<comment type="caution">
    <text evidence="3">The sequence shown here is derived from an EMBL/GenBank/DDBJ whole genome shotgun (WGS) entry which is preliminary data.</text>
</comment>
<proteinExistence type="predicted"/>
<sequence length="61" mass="6962">MNIDVFILFFNATFVTILSCVIVLGILRKQYLPVIKEEEKKQRDTSGISEQESEVKGEDKA</sequence>
<keyword evidence="2" id="KW-0812">Transmembrane</keyword>
<dbReference type="EMBL" id="JBDZDV010000002">
    <property type="protein sequence ID" value="MET3110730.1"/>
    <property type="molecule type" value="Genomic_DNA"/>
</dbReference>
<dbReference type="RefSeq" id="WP_230821603.1">
    <property type="nucleotide sequence ID" value="NZ_JAJNCU010000003.1"/>
</dbReference>
<evidence type="ECO:0000313" key="4">
    <source>
        <dbReference type="Proteomes" id="UP001549019"/>
    </source>
</evidence>
<protein>
    <recommendedName>
        <fullName evidence="5">DUF4083 domain-containing protein</fullName>
    </recommendedName>
</protein>